<dbReference type="PANTHER" id="PTHR22642:SF20">
    <property type="entry name" value="AMIDOHYDROLASE 3 DOMAIN-CONTAINING PROTEIN"/>
    <property type="match status" value="1"/>
</dbReference>
<keyword evidence="3" id="KW-1185">Reference proteome</keyword>
<feature type="domain" description="Amidohydrolase 3" evidence="1">
    <location>
        <begin position="63"/>
        <end position="552"/>
    </location>
</feature>
<dbReference type="InterPro" id="IPR033932">
    <property type="entry name" value="YtcJ-like"/>
</dbReference>
<evidence type="ECO:0000313" key="2">
    <source>
        <dbReference type="EMBL" id="KAK8030235.1"/>
    </source>
</evidence>
<accession>A0ABR1SEI8</accession>
<dbReference type="Proteomes" id="UP001444661">
    <property type="component" value="Unassembled WGS sequence"/>
</dbReference>
<dbReference type="Pfam" id="PF07969">
    <property type="entry name" value="Amidohydro_3"/>
    <property type="match status" value="1"/>
</dbReference>
<dbReference type="EMBL" id="JAQQWK010000010">
    <property type="protein sequence ID" value="KAK8030235.1"/>
    <property type="molecule type" value="Genomic_DNA"/>
</dbReference>
<reference evidence="2 3" key="1">
    <citation type="submission" date="2023-01" db="EMBL/GenBank/DDBJ databases">
        <title>Analysis of 21 Apiospora genomes using comparative genomics revels a genus with tremendous synthesis potential of carbohydrate active enzymes and secondary metabolites.</title>
        <authorList>
            <person name="Sorensen T."/>
        </authorList>
    </citation>
    <scope>NUCLEOTIDE SEQUENCE [LARGE SCALE GENOMIC DNA]</scope>
    <source>
        <strain evidence="2 3">CBS 33761</strain>
    </source>
</reference>
<evidence type="ECO:0000313" key="3">
    <source>
        <dbReference type="Proteomes" id="UP001444661"/>
    </source>
</evidence>
<dbReference type="InterPro" id="IPR011059">
    <property type="entry name" value="Metal-dep_hydrolase_composite"/>
</dbReference>
<protein>
    <recommendedName>
        <fullName evidence="1">Amidohydrolase 3 domain-containing protein</fullName>
    </recommendedName>
</protein>
<dbReference type="PANTHER" id="PTHR22642">
    <property type="entry name" value="IMIDAZOLONEPROPIONASE"/>
    <property type="match status" value="1"/>
</dbReference>
<dbReference type="Gene3D" id="2.30.40.10">
    <property type="entry name" value="Urease, subunit C, domain 1"/>
    <property type="match status" value="1"/>
</dbReference>
<name>A0ABR1SEI8_9PEZI</name>
<dbReference type="Gene3D" id="3.20.20.140">
    <property type="entry name" value="Metal-dependent hydrolases"/>
    <property type="match status" value="1"/>
</dbReference>
<dbReference type="Gene3D" id="3.10.310.70">
    <property type="match status" value="1"/>
</dbReference>
<dbReference type="SUPFAM" id="SSF51338">
    <property type="entry name" value="Composite domain of metallo-dependent hydrolases"/>
    <property type="match status" value="1"/>
</dbReference>
<proteinExistence type="predicted"/>
<organism evidence="2 3">
    <name type="scientific">Apiospora rasikravindrae</name>
    <dbReference type="NCBI Taxonomy" id="990691"/>
    <lineage>
        <taxon>Eukaryota</taxon>
        <taxon>Fungi</taxon>
        <taxon>Dikarya</taxon>
        <taxon>Ascomycota</taxon>
        <taxon>Pezizomycotina</taxon>
        <taxon>Sordariomycetes</taxon>
        <taxon>Xylariomycetidae</taxon>
        <taxon>Amphisphaeriales</taxon>
        <taxon>Apiosporaceae</taxon>
        <taxon>Apiospora</taxon>
    </lineage>
</organism>
<dbReference type="CDD" id="cd01300">
    <property type="entry name" value="YtcJ_like"/>
    <property type="match status" value="1"/>
</dbReference>
<dbReference type="InterPro" id="IPR032466">
    <property type="entry name" value="Metal_Hydrolase"/>
</dbReference>
<gene>
    <name evidence="2" type="ORF">PG993_011526</name>
</gene>
<dbReference type="InterPro" id="IPR013108">
    <property type="entry name" value="Amidohydro_3"/>
</dbReference>
<sequence length="579" mass="62659">MGPSPTPAVLHNGRFFTSQGTNGRAHAFTECIVIDALGLIAHVGSLTDPEVARADAAGAVRHDMQGRVVLPGFVEGHMHLLRLGQSLQNVALDDCRNLRDIRDTIKCYARDHPDVPRICCKGWMYAMLTEGEEASTGLLDDLDPRPIYIDEKSLHSTWCNTAAVEEMGLQDMPDPQGGKIHRDASGNPTGVLAESAVMLVVWPHLAKVASMEEKLSALQGAIASYTSEGYTGAVDMAFDENMLEAVRVLRKLKEGKLPIRLAAHWLITPRASEAENVAQVDRAIELWREFKDESDFRIAGIKIICDGIVDACTAALTEPYSSNGANGDLLWTVEDIVPLVRKADQAGLQCALHAIGDLAVRTTIDALEQAATPNADKRHRIEHLEMSSPEDAARLGKLGITASVQPVHADPAILKAWPRLLGEDRCGRAFAYKDFADGGAVLALGCDAPTAPHAALKNIYTAATRRSARDPALMMDNGEGAAAAAKMMNPQFALELAAAVAAATAGSAYSCFMDRWAGRLEKGLSADLAVVEMEWEAEKLLEARVRETWFRGLGFTRVRRHGRRGTSILACNIDLHVPT</sequence>
<evidence type="ECO:0000259" key="1">
    <source>
        <dbReference type="Pfam" id="PF07969"/>
    </source>
</evidence>
<comment type="caution">
    <text evidence="2">The sequence shown here is derived from an EMBL/GenBank/DDBJ whole genome shotgun (WGS) entry which is preliminary data.</text>
</comment>
<dbReference type="SUPFAM" id="SSF51556">
    <property type="entry name" value="Metallo-dependent hydrolases"/>
    <property type="match status" value="1"/>
</dbReference>